<protein>
    <submittedName>
        <fullName evidence="1">Uncharacterized protein</fullName>
    </submittedName>
</protein>
<keyword evidence="2" id="KW-1185">Reference proteome</keyword>
<gene>
    <name evidence="1" type="ORF">CCHOA_07170</name>
</gene>
<dbReference type="EMBL" id="CP033896">
    <property type="protein sequence ID" value="AZA13826.1"/>
    <property type="molecule type" value="Genomic_DNA"/>
</dbReference>
<dbReference type="Proteomes" id="UP000269019">
    <property type="component" value="Chromosome"/>
</dbReference>
<evidence type="ECO:0000313" key="1">
    <source>
        <dbReference type="EMBL" id="AZA13826.1"/>
    </source>
</evidence>
<dbReference type="AlphaFoldDB" id="A0A3G6J771"/>
<reference evidence="1 2" key="1">
    <citation type="submission" date="2018-11" db="EMBL/GenBank/DDBJ databases">
        <authorList>
            <person name="Kleinhagauer T."/>
            <person name="Glaeser S.P."/>
            <person name="Spergser J."/>
            <person name="Ruckert C."/>
            <person name="Kaempfer P."/>
            <person name="Busse H.-J."/>
        </authorList>
    </citation>
    <scope>NUCLEOTIDE SEQUENCE [LARGE SCALE GENOMIC DNA]</scope>
    <source>
        <strain evidence="1 2">200CH</strain>
    </source>
</reference>
<accession>A0A3G6J771</accession>
<organism evidence="1 2">
    <name type="scientific">Corynebacterium choanae</name>
    <dbReference type="NCBI Taxonomy" id="1862358"/>
    <lineage>
        <taxon>Bacteria</taxon>
        <taxon>Bacillati</taxon>
        <taxon>Actinomycetota</taxon>
        <taxon>Actinomycetes</taxon>
        <taxon>Mycobacteriales</taxon>
        <taxon>Corynebacteriaceae</taxon>
        <taxon>Corynebacterium</taxon>
    </lineage>
</organism>
<name>A0A3G6J771_9CORY</name>
<evidence type="ECO:0000313" key="2">
    <source>
        <dbReference type="Proteomes" id="UP000269019"/>
    </source>
</evidence>
<dbReference type="KEGG" id="ccho:CCHOA_07170"/>
<sequence>MALRTQAKPKGAWQLPFLLELIPTLGVAVAGRRILLQARTSPCGEMSAPG</sequence>
<proteinExistence type="predicted"/>